<keyword evidence="3" id="KW-1185">Reference proteome</keyword>
<evidence type="ECO:0000313" key="2">
    <source>
        <dbReference type="EMBL" id="SJL13916.1"/>
    </source>
</evidence>
<dbReference type="Proteomes" id="UP000219338">
    <property type="component" value="Unassembled WGS sequence"/>
</dbReference>
<dbReference type="OMA" id="ANRYAQN"/>
<sequence>MSSRVRPILAHRWPPLPADYLRRRFASDARNGLMRAPSRICVMLRSEGVSLPDYFSYCRFGDYKCRYSHSRDHLAQEDIGAISTTLASSDKAAREATKVSPDVPKTKAKKKAKKTSRGKAPAPAANRYAQNFGGDFDWDIENEMEKRMDNYGFTEDDVQELLCQGVNPWDDDAMDVLDVLYDYY</sequence>
<dbReference type="OrthoDB" id="629492at2759"/>
<evidence type="ECO:0000256" key="1">
    <source>
        <dbReference type="SAM" id="MobiDB-lite"/>
    </source>
</evidence>
<accession>A0A284RYZ0</accession>
<dbReference type="EMBL" id="FUEG01000021">
    <property type="protein sequence ID" value="SJL13916.1"/>
    <property type="molecule type" value="Genomic_DNA"/>
</dbReference>
<reference evidence="3" key="1">
    <citation type="journal article" date="2017" name="Nat. Ecol. Evol.">
        <title>Genome expansion and lineage-specific genetic innovations in the forest pathogenic fungi Armillaria.</title>
        <authorList>
            <person name="Sipos G."/>
            <person name="Prasanna A.N."/>
            <person name="Walter M.C."/>
            <person name="O'Connor E."/>
            <person name="Balint B."/>
            <person name="Krizsan K."/>
            <person name="Kiss B."/>
            <person name="Hess J."/>
            <person name="Varga T."/>
            <person name="Slot J."/>
            <person name="Riley R."/>
            <person name="Boka B."/>
            <person name="Rigling D."/>
            <person name="Barry K."/>
            <person name="Lee J."/>
            <person name="Mihaltcheva S."/>
            <person name="LaButti K."/>
            <person name="Lipzen A."/>
            <person name="Waldron R."/>
            <person name="Moloney N.M."/>
            <person name="Sperisen C."/>
            <person name="Kredics L."/>
            <person name="Vagvoelgyi C."/>
            <person name="Patrignani A."/>
            <person name="Fitzpatrick D."/>
            <person name="Nagy I."/>
            <person name="Doyle S."/>
            <person name="Anderson J.B."/>
            <person name="Grigoriev I.V."/>
            <person name="Gueldener U."/>
            <person name="Muensterkoetter M."/>
            <person name="Nagy L.G."/>
        </authorList>
    </citation>
    <scope>NUCLEOTIDE SEQUENCE [LARGE SCALE GENOMIC DNA]</scope>
    <source>
        <strain evidence="3">C18/9</strain>
    </source>
</reference>
<dbReference type="STRING" id="47428.A0A284RYZ0"/>
<name>A0A284RYZ0_ARMOS</name>
<feature type="region of interest" description="Disordered" evidence="1">
    <location>
        <begin position="89"/>
        <end position="123"/>
    </location>
</feature>
<evidence type="ECO:0008006" key="4">
    <source>
        <dbReference type="Google" id="ProtNLM"/>
    </source>
</evidence>
<gene>
    <name evidence="2" type="ORF">ARMOST_17366</name>
</gene>
<feature type="compositionally biased region" description="Basic residues" evidence="1">
    <location>
        <begin position="106"/>
        <end position="117"/>
    </location>
</feature>
<dbReference type="AlphaFoldDB" id="A0A284RYZ0"/>
<protein>
    <recommendedName>
        <fullName evidence="4">C3H1-type domain-containing protein</fullName>
    </recommendedName>
</protein>
<proteinExistence type="predicted"/>
<evidence type="ECO:0000313" key="3">
    <source>
        <dbReference type="Proteomes" id="UP000219338"/>
    </source>
</evidence>
<organism evidence="2 3">
    <name type="scientific">Armillaria ostoyae</name>
    <name type="common">Armillaria root rot fungus</name>
    <dbReference type="NCBI Taxonomy" id="47428"/>
    <lineage>
        <taxon>Eukaryota</taxon>
        <taxon>Fungi</taxon>
        <taxon>Dikarya</taxon>
        <taxon>Basidiomycota</taxon>
        <taxon>Agaricomycotina</taxon>
        <taxon>Agaricomycetes</taxon>
        <taxon>Agaricomycetidae</taxon>
        <taxon>Agaricales</taxon>
        <taxon>Marasmiineae</taxon>
        <taxon>Physalacriaceae</taxon>
        <taxon>Armillaria</taxon>
    </lineage>
</organism>